<dbReference type="PANTHER" id="PTHR33375:SF1">
    <property type="entry name" value="CHROMOSOME-PARTITIONING PROTEIN PARB-RELATED"/>
    <property type="match status" value="1"/>
</dbReference>
<organism evidence="3 4">
    <name type="scientific">Pararhodobacter oceanensis</name>
    <dbReference type="NCBI Taxonomy" id="2172121"/>
    <lineage>
        <taxon>Bacteria</taxon>
        <taxon>Pseudomonadati</taxon>
        <taxon>Pseudomonadota</taxon>
        <taxon>Alphaproteobacteria</taxon>
        <taxon>Rhodobacterales</taxon>
        <taxon>Paracoccaceae</taxon>
        <taxon>Pararhodobacter</taxon>
    </lineage>
</organism>
<feature type="domain" description="ParB-like N-terminal" evidence="2">
    <location>
        <begin position="3"/>
        <end position="100"/>
    </location>
</feature>
<dbReference type="AlphaFoldDB" id="A0A2T8HS90"/>
<dbReference type="InterPro" id="IPR003115">
    <property type="entry name" value="ParB_N"/>
</dbReference>
<sequence length="299" mass="33276">MPQIHHLPLADIDATALLRDRLALDAAALGTLQASILRDGLRQPIEVFAQPDTQPGTLPFALISGLRRLTAFQRLHAQNPADNPTTNPGRFATIPAFIRAPQDTAQALALMVAENEIRAPITPWEKGALLQHCLDARHFETLDAATETLFPDLTRQGHSRLRGFALVFAELEGVLTDPERLSARRMDRLAVALRAGLGELLHLTLADHRGAGPETQWRALEPVITEALLLPEAPPPEAPPNTPRKPGRPRRALHLRSGITLRREWTRNGWIIRINARHSEHPEIVDDILDLVERWFQGE</sequence>
<dbReference type="Gene3D" id="3.90.1530.30">
    <property type="match status" value="1"/>
</dbReference>
<protein>
    <recommendedName>
        <fullName evidence="2">ParB-like N-terminal domain-containing protein</fullName>
    </recommendedName>
</protein>
<dbReference type="PANTHER" id="PTHR33375">
    <property type="entry name" value="CHROMOSOME-PARTITIONING PROTEIN PARB-RELATED"/>
    <property type="match status" value="1"/>
</dbReference>
<evidence type="ECO:0000313" key="4">
    <source>
        <dbReference type="Proteomes" id="UP000245911"/>
    </source>
</evidence>
<dbReference type="OrthoDB" id="7812516at2"/>
<dbReference type="InterPro" id="IPR036086">
    <property type="entry name" value="ParB/Sulfiredoxin_sf"/>
</dbReference>
<dbReference type="GO" id="GO:0005694">
    <property type="term" value="C:chromosome"/>
    <property type="evidence" value="ECO:0007669"/>
    <property type="project" value="TreeGrafter"/>
</dbReference>
<dbReference type="SUPFAM" id="SSF110849">
    <property type="entry name" value="ParB/Sulfiredoxin"/>
    <property type="match status" value="1"/>
</dbReference>
<evidence type="ECO:0000256" key="1">
    <source>
        <dbReference type="SAM" id="MobiDB-lite"/>
    </source>
</evidence>
<reference evidence="3 4" key="1">
    <citation type="submission" date="2018-04" db="EMBL/GenBank/DDBJ databases">
        <title>Pararhodobacter oceanense sp. nov., isolated from marine intertidal sediment.</title>
        <authorList>
            <person name="Wang X.-L."/>
            <person name="Du Z.-J."/>
        </authorList>
    </citation>
    <scope>NUCLEOTIDE SEQUENCE [LARGE SCALE GENOMIC DNA]</scope>
    <source>
        <strain evidence="3 4">AM505</strain>
    </source>
</reference>
<feature type="region of interest" description="Disordered" evidence="1">
    <location>
        <begin position="231"/>
        <end position="250"/>
    </location>
</feature>
<dbReference type="RefSeq" id="WP_116558752.1">
    <property type="nucleotide sequence ID" value="NZ_QDKM01000005.1"/>
</dbReference>
<dbReference type="InterPro" id="IPR050336">
    <property type="entry name" value="Chromosome_partition/occlusion"/>
</dbReference>
<evidence type="ECO:0000313" key="3">
    <source>
        <dbReference type="EMBL" id="PVH28304.1"/>
    </source>
</evidence>
<comment type="caution">
    <text evidence="3">The sequence shown here is derived from an EMBL/GenBank/DDBJ whole genome shotgun (WGS) entry which is preliminary data.</text>
</comment>
<dbReference type="GO" id="GO:0007059">
    <property type="term" value="P:chromosome segregation"/>
    <property type="evidence" value="ECO:0007669"/>
    <property type="project" value="TreeGrafter"/>
</dbReference>
<dbReference type="Pfam" id="PF02195">
    <property type="entry name" value="ParB_N"/>
    <property type="match status" value="1"/>
</dbReference>
<name>A0A2T8HS90_9RHOB</name>
<dbReference type="EMBL" id="QDKM01000005">
    <property type="protein sequence ID" value="PVH28304.1"/>
    <property type="molecule type" value="Genomic_DNA"/>
</dbReference>
<gene>
    <name evidence="3" type="ORF">DDE20_11995</name>
</gene>
<keyword evidence="4" id="KW-1185">Reference proteome</keyword>
<feature type="compositionally biased region" description="Pro residues" evidence="1">
    <location>
        <begin position="232"/>
        <end position="243"/>
    </location>
</feature>
<evidence type="ECO:0000259" key="2">
    <source>
        <dbReference type="Pfam" id="PF02195"/>
    </source>
</evidence>
<proteinExistence type="predicted"/>
<accession>A0A2T8HS90</accession>
<dbReference type="Proteomes" id="UP000245911">
    <property type="component" value="Unassembled WGS sequence"/>
</dbReference>